<keyword evidence="2" id="KW-0808">Transferase</keyword>
<dbReference type="InterPro" id="IPR002575">
    <property type="entry name" value="Aminoglycoside_PTrfase"/>
</dbReference>
<protein>
    <submittedName>
        <fullName evidence="2">Thiamine kinase</fullName>
        <ecNumber evidence="2">2.7.1.89</ecNumber>
    </submittedName>
</protein>
<dbReference type="Proteomes" id="UP000184600">
    <property type="component" value="Unassembled WGS sequence"/>
</dbReference>
<dbReference type="OrthoDB" id="179763at2"/>
<dbReference type="PANTHER" id="PTHR40086">
    <property type="entry name" value="PHOSPHOTRANSFERASE YTMP-RELATED"/>
    <property type="match status" value="1"/>
</dbReference>
<gene>
    <name evidence="2" type="primary">thiK</name>
    <name evidence="2" type="ORF">VQ7734_04637</name>
</gene>
<dbReference type="GO" id="GO:0019165">
    <property type="term" value="F:thiamine kinase activity"/>
    <property type="evidence" value="ECO:0007669"/>
    <property type="project" value="UniProtKB-EC"/>
</dbReference>
<keyword evidence="2" id="KW-0418">Kinase</keyword>
<dbReference type="SUPFAM" id="SSF56112">
    <property type="entry name" value="Protein kinase-like (PK-like)"/>
    <property type="match status" value="1"/>
</dbReference>
<evidence type="ECO:0000313" key="2">
    <source>
        <dbReference type="EMBL" id="SHO58865.1"/>
    </source>
</evidence>
<dbReference type="InterPro" id="IPR011009">
    <property type="entry name" value="Kinase-like_dom_sf"/>
</dbReference>
<dbReference type="Gene3D" id="3.90.1200.10">
    <property type="match status" value="1"/>
</dbReference>
<dbReference type="PANTHER" id="PTHR40086:SF1">
    <property type="entry name" value="CELL CYCLE REGULATOR CCRZ"/>
    <property type="match status" value="1"/>
</dbReference>
<evidence type="ECO:0000259" key="1">
    <source>
        <dbReference type="Pfam" id="PF01636"/>
    </source>
</evidence>
<proteinExistence type="predicted"/>
<sequence>MARMSWQEACLLEPSLVSVSGLMKESPLIAETLIGGLTNRCWKVEFHEHVPVVWRPSTTVTKHFSVSRHQEYQILSALNKAGFLLSPKPFCISEQGLIVEWIEGAPLKQEDRNLLVGLFARVHQFPVSHLPVIPFSYIARLDHYWFRLQSLGFSTDALQLLYERWRVMPNITDIPDTLCHFDLGAHNIIETVSGFKIIDWEYAALSDPRLDLAMSFGSESKLETIVTDYCHYRGIANTDDWIEGVKQWVPRAQMLAMLWYFIAEIVWDNQIMGQEAEKIKQVLSDSDLER</sequence>
<name>A0A1M7Z235_9VIBR</name>
<reference evidence="3" key="1">
    <citation type="submission" date="2016-12" db="EMBL/GenBank/DDBJ databases">
        <authorList>
            <person name="Rodrigo-Torres L."/>
            <person name="Arahal R.D."/>
            <person name="Lucena T."/>
        </authorList>
    </citation>
    <scope>NUCLEOTIDE SEQUENCE [LARGE SCALE GENOMIC DNA]</scope>
</reference>
<dbReference type="Gene3D" id="3.30.200.20">
    <property type="entry name" value="Phosphorylase Kinase, domain 1"/>
    <property type="match status" value="1"/>
</dbReference>
<evidence type="ECO:0000313" key="3">
    <source>
        <dbReference type="Proteomes" id="UP000184600"/>
    </source>
</evidence>
<dbReference type="InterPro" id="IPR052077">
    <property type="entry name" value="CcrZ_PhaseVar_Mediator"/>
</dbReference>
<dbReference type="Pfam" id="PF01636">
    <property type="entry name" value="APH"/>
    <property type="match status" value="1"/>
</dbReference>
<dbReference type="RefSeq" id="WP_073586306.1">
    <property type="nucleotide sequence ID" value="NZ_AP024897.1"/>
</dbReference>
<keyword evidence="3" id="KW-1185">Reference proteome</keyword>
<dbReference type="EC" id="2.7.1.89" evidence="2"/>
<dbReference type="CDD" id="cd05151">
    <property type="entry name" value="ChoK-like"/>
    <property type="match status" value="1"/>
</dbReference>
<organism evidence="2 3">
    <name type="scientific">Vibrio quintilis</name>
    <dbReference type="NCBI Taxonomy" id="1117707"/>
    <lineage>
        <taxon>Bacteria</taxon>
        <taxon>Pseudomonadati</taxon>
        <taxon>Pseudomonadota</taxon>
        <taxon>Gammaproteobacteria</taxon>
        <taxon>Vibrionales</taxon>
        <taxon>Vibrionaceae</taxon>
        <taxon>Vibrio</taxon>
    </lineage>
</organism>
<dbReference type="STRING" id="1117707.VQ7734_04637"/>
<accession>A0A1M7Z235</accession>
<dbReference type="AlphaFoldDB" id="A0A1M7Z235"/>
<dbReference type="EMBL" id="FRFG01000081">
    <property type="protein sequence ID" value="SHO58865.1"/>
    <property type="molecule type" value="Genomic_DNA"/>
</dbReference>
<feature type="domain" description="Aminoglycoside phosphotransferase" evidence="1">
    <location>
        <begin position="63"/>
        <end position="231"/>
    </location>
</feature>